<proteinExistence type="predicted"/>
<evidence type="ECO:0000313" key="2">
    <source>
        <dbReference type="Proteomes" id="UP000242818"/>
    </source>
</evidence>
<keyword evidence="2" id="KW-1185">Reference proteome</keyword>
<evidence type="ECO:0000313" key="1">
    <source>
        <dbReference type="EMBL" id="SCC00682.1"/>
    </source>
</evidence>
<dbReference type="Proteomes" id="UP000242818">
    <property type="component" value="Unassembled WGS sequence"/>
</dbReference>
<dbReference type="AlphaFoldDB" id="A0A1C4B1U6"/>
<sequence length="140" mass="16619">MKSRTRTINPVSPVSNPSDPLRNILPLKRIFSFTLDTGRFFPLAGYIVAYHTKRLLNQRLVWLRKQADATWEDGKTTSFQSSLYYFSNKWLQLSRFLVSRQGLLQLLQNRPARFAYQDFRFPLTVANLRFWVLSNYPDRR</sequence>
<organism evidence="1 2">
    <name type="scientific">Chitinophaga costaii</name>
    <dbReference type="NCBI Taxonomy" id="1335309"/>
    <lineage>
        <taxon>Bacteria</taxon>
        <taxon>Pseudomonadati</taxon>
        <taxon>Bacteroidota</taxon>
        <taxon>Chitinophagia</taxon>
        <taxon>Chitinophagales</taxon>
        <taxon>Chitinophagaceae</taxon>
        <taxon>Chitinophaga</taxon>
    </lineage>
</organism>
<name>A0A1C4B1U6_9BACT</name>
<dbReference type="EMBL" id="FMAR01000002">
    <property type="protein sequence ID" value="SCC00682.1"/>
    <property type="molecule type" value="Genomic_DNA"/>
</dbReference>
<dbReference type="RefSeq" id="WP_123891754.1">
    <property type="nucleotide sequence ID" value="NZ_FMAR01000002.1"/>
</dbReference>
<accession>A0A1C4B1U6</accession>
<protein>
    <submittedName>
        <fullName evidence="1">Uncharacterized protein</fullName>
    </submittedName>
</protein>
<gene>
    <name evidence="1" type="ORF">GA0116948_102381</name>
</gene>
<dbReference type="STRING" id="1335309.GA0116948_102381"/>
<reference evidence="1 2" key="1">
    <citation type="submission" date="2016-08" db="EMBL/GenBank/DDBJ databases">
        <authorList>
            <person name="Seilhamer J.J."/>
        </authorList>
    </citation>
    <scope>NUCLEOTIDE SEQUENCE [LARGE SCALE GENOMIC DNA]</scope>
    <source>
        <strain evidence="1 2">A37T2</strain>
    </source>
</reference>